<proteinExistence type="predicted"/>
<organism evidence="1 2">
    <name type="scientific">Anaerofustis stercorihominis DSM 17244</name>
    <dbReference type="NCBI Taxonomy" id="445971"/>
    <lineage>
        <taxon>Bacteria</taxon>
        <taxon>Bacillati</taxon>
        <taxon>Bacillota</taxon>
        <taxon>Clostridia</taxon>
        <taxon>Eubacteriales</taxon>
        <taxon>Eubacteriaceae</taxon>
        <taxon>Anaerofustis</taxon>
    </lineage>
</organism>
<protein>
    <recommendedName>
        <fullName evidence="3">DUF4368 domain-containing protein</fullName>
    </recommendedName>
</protein>
<reference evidence="1" key="2">
    <citation type="submission" date="2013-08" db="EMBL/GenBank/DDBJ databases">
        <title>Draft genome sequence of Anaerofustis stercorihominis (DSM 17244).</title>
        <authorList>
            <person name="Sudarsanam P."/>
            <person name="Ley R."/>
            <person name="Guruge J."/>
            <person name="Turnbaugh P.J."/>
            <person name="Mahowald M."/>
            <person name="Liep D."/>
            <person name="Gordon J."/>
        </authorList>
    </citation>
    <scope>NUCLEOTIDE SEQUENCE</scope>
    <source>
        <strain evidence="1">DSM 17244</strain>
    </source>
</reference>
<evidence type="ECO:0000313" key="1">
    <source>
        <dbReference type="EMBL" id="EDS71365.1"/>
    </source>
</evidence>
<gene>
    <name evidence="1" type="ORF">ANASTE_01064</name>
</gene>
<dbReference type="RefSeq" id="WP_007049835.1">
    <property type="nucleotide sequence ID" value="NZ_DS560019.1"/>
</dbReference>
<dbReference type="HOGENOM" id="CLU_2598375_0_0_9"/>
<dbReference type="STRING" id="445971.ANASTE_01064"/>
<sequence>MIYSFAREHEDEFLQMVTKSKARELDRDLRESKKEYEQSQARITKLDIIIQRLYDYNINGKISDERFMKMTATYESEQK</sequence>
<dbReference type="GeneID" id="98001551"/>
<keyword evidence="2" id="KW-1185">Reference proteome</keyword>
<dbReference type="AlphaFoldDB" id="B1CAR8"/>
<evidence type="ECO:0008006" key="3">
    <source>
        <dbReference type="Google" id="ProtNLM"/>
    </source>
</evidence>
<reference evidence="1" key="1">
    <citation type="submission" date="2008-01" db="EMBL/GenBank/DDBJ databases">
        <authorList>
            <person name="Fulton L."/>
            <person name="Clifton S."/>
            <person name="Fulton B."/>
            <person name="Xu J."/>
            <person name="Minx P."/>
            <person name="Pepin K.H."/>
            <person name="Johnson M."/>
            <person name="Thiruvilangam P."/>
            <person name="Bhonagiri V."/>
            <person name="Nash W.E."/>
            <person name="Mardis E.R."/>
            <person name="Wilson R.K."/>
        </authorList>
    </citation>
    <scope>NUCLEOTIDE SEQUENCE [LARGE SCALE GENOMIC DNA]</scope>
    <source>
        <strain evidence="1">DSM 17244</strain>
    </source>
</reference>
<dbReference type="eggNOG" id="COG1961">
    <property type="taxonomic scope" value="Bacteria"/>
</dbReference>
<comment type="caution">
    <text evidence="1">The sequence shown here is derived from an EMBL/GenBank/DDBJ whole genome shotgun (WGS) entry which is preliminary data.</text>
</comment>
<dbReference type="EMBL" id="ABIL02000006">
    <property type="protein sequence ID" value="EDS71365.1"/>
    <property type="molecule type" value="Genomic_DNA"/>
</dbReference>
<dbReference type="Proteomes" id="UP000005178">
    <property type="component" value="Unassembled WGS sequence"/>
</dbReference>
<accession>B1CAR8</accession>
<name>B1CAR8_9FIRM</name>
<evidence type="ECO:0000313" key="2">
    <source>
        <dbReference type="Proteomes" id="UP000005178"/>
    </source>
</evidence>